<dbReference type="NCBIfam" id="NF033679">
    <property type="entry name" value="DNRLRE_dom"/>
    <property type="match status" value="3"/>
</dbReference>
<keyword evidence="2" id="KW-0964">Secreted</keyword>
<dbReference type="InterPro" id="IPR055372">
    <property type="entry name" value="CBM96"/>
</dbReference>
<feature type="region of interest" description="Disordered" evidence="4">
    <location>
        <begin position="554"/>
        <end position="579"/>
    </location>
</feature>
<evidence type="ECO:0000259" key="5">
    <source>
        <dbReference type="Pfam" id="PF24517"/>
    </source>
</evidence>
<evidence type="ECO:0000256" key="4">
    <source>
        <dbReference type="SAM" id="MobiDB-lite"/>
    </source>
</evidence>
<dbReference type="EMBL" id="FOIB01000003">
    <property type="protein sequence ID" value="SET74886.1"/>
    <property type="molecule type" value="Genomic_DNA"/>
</dbReference>
<comment type="subcellular location">
    <subcellularLocation>
        <location evidence="1">Secreted</location>
    </subcellularLocation>
</comment>
<feature type="domain" description="Carbohydrate-binding module family 96" evidence="5">
    <location>
        <begin position="225"/>
        <end position="373"/>
    </location>
</feature>
<dbReference type="PROSITE" id="PS51257">
    <property type="entry name" value="PROKAR_LIPOPROTEIN"/>
    <property type="match status" value="1"/>
</dbReference>
<gene>
    <name evidence="6" type="ORF">SAMN05443572_10350</name>
</gene>
<comment type="caution">
    <text evidence="6">The sequence shown here is derived from an EMBL/GenBank/DDBJ whole genome shotgun (WGS) entry which is preliminary data.</text>
</comment>
<accession>A0ABY1C6N0</accession>
<feature type="domain" description="Carbohydrate-binding module family 96" evidence="5">
    <location>
        <begin position="49"/>
        <end position="202"/>
    </location>
</feature>
<dbReference type="InterPro" id="IPR052918">
    <property type="entry name" value="Motility_Chemotaxis_Reg"/>
</dbReference>
<reference evidence="6 7" key="1">
    <citation type="submission" date="2016-10" db="EMBL/GenBank/DDBJ databases">
        <authorList>
            <person name="Varghese N."/>
            <person name="Submissions S."/>
        </authorList>
    </citation>
    <scope>NUCLEOTIDE SEQUENCE [LARGE SCALE GENOMIC DNA]</scope>
    <source>
        <strain evidence="6 7">DSM 16525</strain>
    </source>
</reference>
<organism evidence="6 7">
    <name type="scientific">Myxococcus fulvus</name>
    <dbReference type="NCBI Taxonomy" id="33"/>
    <lineage>
        <taxon>Bacteria</taxon>
        <taxon>Pseudomonadati</taxon>
        <taxon>Myxococcota</taxon>
        <taxon>Myxococcia</taxon>
        <taxon>Myxococcales</taxon>
        <taxon>Cystobacterineae</taxon>
        <taxon>Myxococcaceae</taxon>
        <taxon>Myxococcus</taxon>
    </lineage>
</organism>
<dbReference type="Proteomes" id="UP000183760">
    <property type="component" value="Unassembled WGS sequence"/>
</dbReference>
<protein>
    <recommendedName>
        <fullName evidence="5">Carbohydrate-binding module family 96 domain-containing protein</fullName>
    </recommendedName>
</protein>
<dbReference type="Pfam" id="PF24517">
    <property type="entry name" value="CBM96"/>
    <property type="match status" value="3"/>
</dbReference>
<evidence type="ECO:0000256" key="1">
    <source>
        <dbReference type="ARBA" id="ARBA00004613"/>
    </source>
</evidence>
<evidence type="ECO:0000256" key="3">
    <source>
        <dbReference type="ARBA" id="ARBA00022729"/>
    </source>
</evidence>
<proteinExistence type="predicted"/>
<evidence type="ECO:0000256" key="2">
    <source>
        <dbReference type="ARBA" id="ARBA00022525"/>
    </source>
</evidence>
<dbReference type="PANTHER" id="PTHR35580:SF1">
    <property type="entry name" value="PHYTASE-LIKE DOMAIN-CONTAINING PROTEIN"/>
    <property type="match status" value="1"/>
</dbReference>
<feature type="region of interest" description="Disordered" evidence="4">
    <location>
        <begin position="285"/>
        <end position="313"/>
    </location>
</feature>
<evidence type="ECO:0000313" key="6">
    <source>
        <dbReference type="EMBL" id="SET74886.1"/>
    </source>
</evidence>
<keyword evidence="7" id="KW-1185">Reference proteome</keyword>
<dbReference type="PANTHER" id="PTHR35580">
    <property type="entry name" value="CELL SURFACE GLYCOPROTEIN (S-LAYER PROTEIN)-LIKE PROTEIN"/>
    <property type="match status" value="1"/>
</dbReference>
<keyword evidence="3" id="KW-0732">Signal</keyword>
<sequence>MNRRTVGAVGCGLGVALVFLGGCGGAQEGVSVSQTEVIEQERDALVTRTVSIIAMADTHVSSAQPTSSFGSSQTMVVGRAPESEAYLRFFVDPIPEGRITTARLRVYAIEGSSDGPTAHGPGVYRNWNEETTWNTRPVHSTSWLATSAVVPDGSWMEFDVTNVHVGPNSFSDLFLKADGDDSVTIASSEHPDPALRPQLLLTVESAPDHPTNPLVPFAVATPPLTFVATEDTFVSADAPTSSAGGSAQTLVVGNGPEREVHLRFNVQGLPETVQRAVLRLHLARDGSSGGPSVHATQGSWSESSVTWNNRPTKTGSRLDRMPFLEPWGFVDYDVTASVRGNGSVTLGLYAQSADGVSFHSRESSSASAPQLLVWTGTPRTPPPDACLTRRELQTTTVLPLHDAYVDAYHQDRSYHRDATLQVDSGAVSYLDFDVKPFPGQVRRVLLQLYALEATGSGPRIFKAQPFDPYTISWHQQPTTLYPFGDLGPVKKDQWVEYDVTNEVTAPGRHAFGLVPDSSDGLSFASVDAHWGYILHAAPRLVIVTESEPFCSYRGTNPAGGTLQGTQAGRPEAERSRDTASVPGGGFVVLSAVEQTLDSTPWSSQTDVVTLHREDGGIAWSREFPQANVEFRKVTVTTLGNVLVAGEYRGAPDLGKGALPLAGNTGLFVMKLTPSGAVDWTRGYTAWFDDGTVRHENPMAVYDLATDAHGSAVVTGSFWGSTDFGGGELRSGKTFPYDESLPNSFIVKLQWDGAYAWAQTLKSPGIRGAQAMALTVDAQENITVGGTTGQGIDFGDGPVYRNGLFVARWSPSGVYQWSRVMGVNHSRMSGVVVLPDGGVVFAASFEGGLAFGGRTYASKEPDEYEGGPWDAVLGRLGPTGEEVSLRHFQQTPARSSFFQDLVLDGAGNLVVSLGGFGGLLGLGEVGPPGVTSPPRPTVASFTASLEPRWVRVLDVLQSDLRLSPAGEGVIVTGDFAGAFELDGTWYTSTAQRSDLLHFKLRR</sequence>
<feature type="compositionally biased region" description="Polar residues" evidence="4">
    <location>
        <begin position="294"/>
        <end position="313"/>
    </location>
</feature>
<name>A0ABY1C6N0_MYXFU</name>
<feature type="domain" description="Carbohydrate-binding module family 96" evidence="5">
    <location>
        <begin position="394"/>
        <end position="527"/>
    </location>
</feature>
<evidence type="ECO:0000313" key="7">
    <source>
        <dbReference type="Proteomes" id="UP000183760"/>
    </source>
</evidence>